<dbReference type="InterPro" id="IPR050149">
    <property type="entry name" value="Collagen_superfamily"/>
</dbReference>
<evidence type="ECO:0000313" key="3">
    <source>
        <dbReference type="Proteomes" id="UP000078540"/>
    </source>
</evidence>
<dbReference type="InterPro" id="IPR008160">
    <property type="entry name" value="Collagen"/>
</dbReference>
<evidence type="ECO:0000256" key="1">
    <source>
        <dbReference type="SAM" id="MobiDB-lite"/>
    </source>
</evidence>
<dbReference type="PANTHER" id="PTHR24023:SF1082">
    <property type="entry name" value="COLLAGEN TRIPLE HELIX REPEAT"/>
    <property type="match status" value="1"/>
</dbReference>
<dbReference type="GO" id="GO:0005615">
    <property type="term" value="C:extracellular space"/>
    <property type="evidence" value="ECO:0007669"/>
    <property type="project" value="TreeGrafter"/>
</dbReference>
<gene>
    <name evidence="2" type="ORF">ALC53_03410</name>
</gene>
<evidence type="ECO:0000313" key="2">
    <source>
        <dbReference type="EMBL" id="KYM87511.1"/>
    </source>
</evidence>
<proteinExistence type="predicted"/>
<keyword evidence="2" id="KW-0176">Collagen</keyword>
<reference evidence="2 3" key="1">
    <citation type="submission" date="2015-09" db="EMBL/GenBank/DDBJ databases">
        <title>Atta colombica WGS genome.</title>
        <authorList>
            <person name="Nygaard S."/>
            <person name="Hu H."/>
            <person name="Boomsma J."/>
            <person name="Zhang G."/>
        </authorList>
    </citation>
    <scope>NUCLEOTIDE SEQUENCE [LARGE SCALE GENOMIC DNA]</scope>
    <source>
        <strain evidence="2">Treedump-2</strain>
        <tissue evidence="2">Whole body</tissue>
    </source>
</reference>
<keyword evidence="3" id="KW-1185">Reference proteome</keyword>
<dbReference type="GO" id="GO:0005581">
    <property type="term" value="C:collagen trimer"/>
    <property type="evidence" value="ECO:0007669"/>
    <property type="project" value="UniProtKB-KW"/>
</dbReference>
<dbReference type="AlphaFoldDB" id="A0A195BPE2"/>
<name>A0A195BPE2_9HYME</name>
<sequence>MKIPQGPPGQKGDPGTCTCNATALMSSFTMPKMIQGPKGEPGVPGQEGKQGLMGLTFKTIYITFGALDWCFKFIGAAGPPGERGLHGPSGAKGDKGDIGIAGPEGSQGQKGEPGRDGIPGEKGAQGPPGPPGKGEFSGYDLSRIIRYFPETDTRQRETQRKMEGHIFSREIVEYYQNIITILSMISRSKVHENAREGVSQATVGPHRSVRLPVLPLLRVPKRQLQRSCSHSRSDKKFVEWEWNAYRSAGNKKLCTLIFHAVKVSGSGSIPETRFWPRERKEISALSRGRNDPVAPQTVNLPPEMRSFFTLFSCYAVFTAENATTSSQKCSGEQRGRTEGIIATLSNPIAPLYQRHKLVTPMYPHIAERSAR</sequence>
<dbReference type="EMBL" id="KQ976432">
    <property type="protein sequence ID" value="KYM87511.1"/>
    <property type="molecule type" value="Genomic_DNA"/>
</dbReference>
<dbReference type="Proteomes" id="UP000078540">
    <property type="component" value="Unassembled WGS sequence"/>
</dbReference>
<feature type="region of interest" description="Disordered" evidence="1">
    <location>
        <begin position="84"/>
        <end position="136"/>
    </location>
</feature>
<dbReference type="GO" id="GO:0031012">
    <property type="term" value="C:extracellular matrix"/>
    <property type="evidence" value="ECO:0007669"/>
    <property type="project" value="TreeGrafter"/>
</dbReference>
<dbReference type="PANTHER" id="PTHR24023">
    <property type="entry name" value="COLLAGEN ALPHA"/>
    <property type="match status" value="1"/>
</dbReference>
<organism evidence="2 3">
    <name type="scientific">Atta colombica</name>
    <dbReference type="NCBI Taxonomy" id="520822"/>
    <lineage>
        <taxon>Eukaryota</taxon>
        <taxon>Metazoa</taxon>
        <taxon>Ecdysozoa</taxon>
        <taxon>Arthropoda</taxon>
        <taxon>Hexapoda</taxon>
        <taxon>Insecta</taxon>
        <taxon>Pterygota</taxon>
        <taxon>Neoptera</taxon>
        <taxon>Endopterygota</taxon>
        <taxon>Hymenoptera</taxon>
        <taxon>Apocrita</taxon>
        <taxon>Aculeata</taxon>
        <taxon>Formicoidea</taxon>
        <taxon>Formicidae</taxon>
        <taxon>Myrmicinae</taxon>
        <taxon>Atta</taxon>
    </lineage>
</organism>
<dbReference type="Pfam" id="PF01391">
    <property type="entry name" value="Collagen"/>
    <property type="match status" value="1"/>
</dbReference>
<protein>
    <submittedName>
        <fullName evidence="2">Collagen-like protein 7</fullName>
    </submittedName>
</protein>
<dbReference type="STRING" id="520822.A0A195BPE2"/>
<accession>A0A195BPE2</accession>